<dbReference type="Pfam" id="PF07715">
    <property type="entry name" value="Plug"/>
    <property type="match status" value="1"/>
</dbReference>
<evidence type="ECO:0000256" key="2">
    <source>
        <dbReference type="ARBA" id="ARBA00023136"/>
    </source>
</evidence>
<reference evidence="7 8" key="1">
    <citation type="submission" date="2017-07" db="EMBL/GenBank/DDBJ databases">
        <authorList>
            <person name="Sun Z.S."/>
            <person name="Albrecht U."/>
            <person name="Echele G."/>
            <person name="Lee C.C."/>
        </authorList>
    </citation>
    <scope>NUCLEOTIDE SEQUENCE [LARGE SCALE GENOMIC DNA]</scope>
    <source>
        <strain evidence="7 8">CGMCC 1.12710</strain>
    </source>
</reference>
<evidence type="ECO:0000256" key="4">
    <source>
        <dbReference type="RuleBase" id="RU003357"/>
    </source>
</evidence>
<keyword evidence="3" id="KW-0998">Cell outer membrane</keyword>
<keyword evidence="2 4" id="KW-0472">Membrane</keyword>
<gene>
    <name evidence="7" type="ORF">SAMN06297382_2132</name>
</gene>
<dbReference type="PANTHER" id="PTHR40980:SF3">
    <property type="entry name" value="TONB-DEPENDENT RECEPTOR-LIKE BETA-BARREL DOMAIN-CONTAINING PROTEIN"/>
    <property type="match status" value="1"/>
</dbReference>
<comment type="similarity">
    <text evidence="4">Belongs to the TonB-dependent receptor family.</text>
</comment>
<keyword evidence="7" id="KW-0675">Receptor</keyword>
<comment type="subcellular location">
    <subcellularLocation>
        <location evidence="1 4">Cell outer membrane</location>
    </subcellularLocation>
</comment>
<dbReference type="Gene3D" id="2.40.170.20">
    <property type="entry name" value="TonB-dependent receptor, beta-barrel domain"/>
    <property type="match status" value="1"/>
</dbReference>
<dbReference type="InterPro" id="IPR000531">
    <property type="entry name" value="Beta-barrel_TonB"/>
</dbReference>
<evidence type="ECO:0000256" key="1">
    <source>
        <dbReference type="ARBA" id="ARBA00004442"/>
    </source>
</evidence>
<evidence type="ECO:0000259" key="5">
    <source>
        <dbReference type="Pfam" id="PF00593"/>
    </source>
</evidence>
<keyword evidence="4" id="KW-0798">TonB box</keyword>
<dbReference type="EMBL" id="FZQA01000004">
    <property type="protein sequence ID" value="SNT74222.1"/>
    <property type="molecule type" value="Genomic_DNA"/>
</dbReference>
<dbReference type="NCBIfam" id="TIGR01782">
    <property type="entry name" value="TonB-Xanth-Caul"/>
    <property type="match status" value="1"/>
</dbReference>
<dbReference type="InterPro" id="IPR037066">
    <property type="entry name" value="Plug_dom_sf"/>
</dbReference>
<dbReference type="PANTHER" id="PTHR40980">
    <property type="entry name" value="PLUG DOMAIN-CONTAINING PROTEIN"/>
    <property type="match status" value="1"/>
</dbReference>
<dbReference type="Gene3D" id="2.170.130.10">
    <property type="entry name" value="TonB-dependent receptor, plug domain"/>
    <property type="match status" value="1"/>
</dbReference>
<keyword evidence="8" id="KW-1185">Reference proteome</keyword>
<dbReference type="InterPro" id="IPR010104">
    <property type="entry name" value="TonB_rcpt_bac"/>
</dbReference>
<dbReference type="AlphaFoldDB" id="A0A239PWA3"/>
<dbReference type="OrthoDB" id="5476657at2"/>
<evidence type="ECO:0000313" key="7">
    <source>
        <dbReference type="EMBL" id="SNT74222.1"/>
    </source>
</evidence>
<dbReference type="GO" id="GO:0009279">
    <property type="term" value="C:cell outer membrane"/>
    <property type="evidence" value="ECO:0007669"/>
    <property type="project" value="UniProtKB-SubCell"/>
</dbReference>
<protein>
    <submittedName>
        <fullName evidence="7">TonB-dependent receptor</fullName>
    </submittedName>
</protein>
<dbReference type="RefSeq" id="WP_089412590.1">
    <property type="nucleotide sequence ID" value="NZ_FZQA01000004.1"/>
</dbReference>
<name>A0A239PWA3_9PROT</name>
<feature type="domain" description="TonB-dependent receptor plug" evidence="6">
    <location>
        <begin position="71"/>
        <end position="182"/>
    </location>
</feature>
<organism evidence="7 8">
    <name type="scientific">Amphiplicatus metriothermophilus</name>
    <dbReference type="NCBI Taxonomy" id="1519374"/>
    <lineage>
        <taxon>Bacteria</taxon>
        <taxon>Pseudomonadati</taxon>
        <taxon>Pseudomonadota</taxon>
        <taxon>Alphaproteobacteria</taxon>
        <taxon>Parvularculales</taxon>
        <taxon>Parvularculaceae</taxon>
        <taxon>Amphiplicatus</taxon>
    </lineage>
</organism>
<feature type="domain" description="TonB-dependent receptor-like beta-barrel" evidence="5">
    <location>
        <begin position="414"/>
        <end position="952"/>
    </location>
</feature>
<evidence type="ECO:0000256" key="3">
    <source>
        <dbReference type="ARBA" id="ARBA00023237"/>
    </source>
</evidence>
<dbReference type="Proteomes" id="UP000198346">
    <property type="component" value="Unassembled WGS sequence"/>
</dbReference>
<dbReference type="Pfam" id="PF00593">
    <property type="entry name" value="TonB_dep_Rec_b-barrel"/>
    <property type="match status" value="1"/>
</dbReference>
<accession>A0A239PWA3</accession>
<dbReference type="InterPro" id="IPR036942">
    <property type="entry name" value="Beta-barrel_TonB_sf"/>
</dbReference>
<dbReference type="SUPFAM" id="SSF56935">
    <property type="entry name" value="Porins"/>
    <property type="match status" value="1"/>
</dbReference>
<evidence type="ECO:0000259" key="6">
    <source>
        <dbReference type="Pfam" id="PF07715"/>
    </source>
</evidence>
<sequence>MRLRTRKSSVNRALKNGASVLALGAFAIGAQICPPGAAWAQDGASEGEEETGDTIVVTGIRRSIESATERKRTAEEVIDALTAVDIGALPDRSVAEALQRIPGIQLQRTNENRDPARLSSEGGGVFVRGLRWVRTETNGRDIFSASNGRSLSFEDVSADLLAGVDVYKNPSAEQIEGGIGGIVNLRTRKPFDQDGRLVAGTIDYNYADLLSKGFVSGSAIVSDRWETGAGELGFLFSASIADIGNRTDAIQLGRFELRDDGNLYPTGLGFRRIDWEQDRKAFSGAVQWAPNEDLLFTFEALYATASPFDVERAVLVNGASTGDLLPSDVVNGQFDDDGVLIAGEIPGASLTYDTRIGDRKSKTGDYSFNFRYAPGSRWTISGDFQYVDSSAEVLSMTAFTQLGVAPFATGARPTVTFDTDGDDPFISISDLALQADKSAYWWAAAMDHIQDNDARSYAGRLDLEYDLDTDGFLRSFRFGGRITDKRAITRQSGFNWSLLSQQFWGSGGGGPVFLDEPGGTDLAPAGPNPGLPDQVELFFFENFFRGDLATPGVGWFPKAELLTDTQHAFSFLESTLTSGWGWVPLTEEAYETLDPRGDNVSAGINDQREDTYAGYVVARFADEGDLFGLPFDGGVGVRVVHTKTTGTGRGSAGGLGEACATNPSDDCARAAAFIDAFNAEFGEYQEFTNSYTKALPSLNIRFELSDELQLRLAASRGMVRPSFSQIRAYENLSFAFEDNMFDPDAEFTGQAGAPQLKPTMSTNLDASLEWYFANGSLAFAAFYKDISDYVVIQRAPETFTFGGETFTFEVLRQTNAEEGTLKGFEVQYQQFYDFLPGPLSGLGVQANFTFIDNDGGANEALNPFEPAQEAGASDASLPIEGISRTSYNITGLYQKYGIEGRLAYNWRERYLLTTSAANINRPVFWEDYGQLDGSIFYSINEHAKIGVQATNILNARTFLQVGDETLSPRYSWTDTDRRIAVIARFKL</sequence>
<evidence type="ECO:0000313" key="8">
    <source>
        <dbReference type="Proteomes" id="UP000198346"/>
    </source>
</evidence>
<dbReference type="InterPro" id="IPR012910">
    <property type="entry name" value="Plug_dom"/>
</dbReference>
<proteinExistence type="inferred from homology"/>